<dbReference type="SMART" id="SM01019">
    <property type="entry name" value="B3"/>
    <property type="match status" value="1"/>
</dbReference>
<keyword evidence="5" id="KW-0238">DNA-binding</keyword>
<dbReference type="CDD" id="cd19908">
    <property type="entry name" value="DSRM_AtDRB-like_rpt2"/>
    <property type="match status" value="1"/>
</dbReference>
<dbReference type="CDD" id="cd10017">
    <property type="entry name" value="B3_DNA"/>
    <property type="match status" value="1"/>
</dbReference>
<feature type="transmembrane region" description="Helical" evidence="9">
    <location>
        <begin position="261"/>
        <end position="281"/>
    </location>
</feature>
<accession>A0AAJ6T1C0</accession>
<keyword evidence="2" id="KW-0677">Repeat</keyword>
<feature type="domain" description="TF-B3" evidence="11">
    <location>
        <begin position="1"/>
        <end position="107"/>
    </location>
</feature>
<keyword evidence="12" id="KW-1185">Reference proteome</keyword>
<dbReference type="PROSITE" id="PS50137">
    <property type="entry name" value="DS_RBD"/>
    <property type="match status" value="1"/>
</dbReference>
<evidence type="ECO:0000256" key="6">
    <source>
        <dbReference type="ARBA" id="ARBA00023163"/>
    </source>
</evidence>
<dbReference type="Proteomes" id="UP000694918">
    <property type="component" value="Unplaced"/>
</dbReference>
<dbReference type="PROSITE" id="PS50863">
    <property type="entry name" value="B3"/>
    <property type="match status" value="1"/>
</dbReference>
<dbReference type="PANTHER" id="PTHR46031:SF29">
    <property type="entry name" value="DRBM DOMAIN-CONTAINING PROTEIN"/>
    <property type="match status" value="1"/>
</dbReference>
<dbReference type="Pfam" id="PF00035">
    <property type="entry name" value="dsrm"/>
    <property type="match status" value="2"/>
</dbReference>
<evidence type="ECO:0000313" key="12">
    <source>
        <dbReference type="Proteomes" id="UP000694918"/>
    </source>
</evidence>
<comment type="subcellular location">
    <subcellularLocation>
        <location evidence="1">Nucleus</location>
    </subcellularLocation>
</comment>
<gene>
    <name evidence="13" type="primary">LOC105109426</name>
</gene>
<evidence type="ECO:0000256" key="3">
    <source>
        <dbReference type="ARBA" id="ARBA00022884"/>
    </source>
</evidence>
<dbReference type="GO" id="GO:0003677">
    <property type="term" value="F:DNA binding"/>
    <property type="evidence" value="ECO:0007669"/>
    <property type="project" value="UniProtKB-KW"/>
</dbReference>
<feature type="domain" description="DRBM" evidence="10">
    <location>
        <begin position="189"/>
        <end position="257"/>
    </location>
</feature>
<dbReference type="Pfam" id="PF02362">
    <property type="entry name" value="B3"/>
    <property type="match status" value="1"/>
</dbReference>
<evidence type="ECO:0000259" key="11">
    <source>
        <dbReference type="PROSITE" id="PS50863"/>
    </source>
</evidence>
<dbReference type="PANTHER" id="PTHR46031">
    <property type="match status" value="1"/>
</dbReference>
<keyword evidence="9" id="KW-0812">Transmembrane</keyword>
<evidence type="ECO:0000256" key="5">
    <source>
        <dbReference type="ARBA" id="ARBA00023125"/>
    </source>
</evidence>
<dbReference type="GO" id="GO:0003725">
    <property type="term" value="F:double-stranded RNA binding"/>
    <property type="evidence" value="ECO:0007669"/>
    <property type="project" value="InterPro"/>
</dbReference>
<dbReference type="InterPro" id="IPR044451">
    <property type="entry name" value="AtDRB-like_DSRM_2"/>
</dbReference>
<name>A0AAJ6T1C0_POPEU</name>
<keyword evidence="9" id="KW-1133">Transmembrane helix</keyword>
<dbReference type="InterPro" id="IPR044450">
    <property type="entry name" value="AtDRB-like_DSRM_1"/>
</dbReference>
<evidence type="ECO:0000256" key="9">
    <source>
        <dbReference type="SAM" id="Phobius"/>
    </source>
</evidence>
<evidence type="ECO:0000256" key="8">
    <source>
        <dbReference type="PROSITE-ProRule" id="PRU00266"/>
    </source>
</evidence>
<dbReference type="InterPro" id="IPR003340">
    <property type="entry name" value="B3_DNA-bd"/>
</dbReference>
<dbReference type="SUPFAM" id="SSF54768">
    <property type="entry name" value="dsRNA-binding domain-like"/>
    <property type="match status" value="2"/>
</dbReference>
<keyword evidence="3 8" id="KW-0694">RNA-binding</keyword>
<dbReference type="CDD" id="cd19907">
    <property type="entry name" value="DSRM_AtDRB-like_rpt1"/>
    <property type="match status" value="1"/>
</dbReference>
<evidence type="ECO:0000259" key="10">
    <source>
        <dbReference type="PROSITE" id="PS50137"/>
    </source>
</evidence>
<evidence type="ECO:0000256" key="2">
    <source>
        <dbReference type="ARBA" id="ARBA00022737"/>
    </source>
</evidence>
<dbReference type="Gene3D" id="3.30.160.20">
    <property type="match status" value="2"/>
</dbReference>
<keyword evidence="6" id="KW-0804">Transcription</keyword>
<dbReference type="InterPro" id="IPR015300">
    <property type="entry name" value="DNA-bd_pseudobarrel_sf"/>
</dbReference>
<organism evidence="12 13">
    <name type="scientific">Populus euphratica</name>
    <name type="common">Euphrates poplar</name>
    <dbReference type="NCBI Taxonomy" id="75702"/>
    <lineage>
        <taxon>Eukaryota</taxon>
        <taxon>Viridiplantae</taxon>
        <taxon>Streptophyta</taxon>
        <taxon>Embryophyta</taxon>
        <taxon>Tracheophyta</taxon>
        <taxon>Spermatophyta</taxon>
        <taxon>Magnoliopsida</taxon>
        <taxon>eudicotyledons</taxon>
        <taxon>Gunneridae</taxon>
        <taxon>Pentapetalae</taxon>
        <taxon>rosids</taxon>
        <taxon>fabids</taxon>
        <taxon>Malpighiales</taxon>
        <taxon>Salicaceae</taxon>
        <taxon>Saliceae</taxon>
        <taxon>Populus</taxon>
    </lineage>
</organism>
<keyword evidence="7" id="KW-0539">Nucleus</keyword>
<dbReference type="GO" id="GO:0005634">
    <property type="term" value="C:nucleus"/>
    <property type="evidence" value="ECO:0007669"/>
    <property type="project" value="UniProtKB-SubCell"/>
</dbReference>
<dbReference type="GeneID" id="105109426"/>
<dbReference type="InterPro" id="IPR014720">
    <property type="entry name" value="dsRBD_dom"/>
</dbReference>
<dbReference type="SMART" id="SM00358">
    <property type="entry name" value="DSRM"/>
    <property type="match status" value="2"/>
</dbReference>
<evidence type="ECO:0000313" key="13">
    <source>
        <dbReference type="RefSeq" id="XP_011002452.1"/>
    </source>
</evidence>
<dbReference type="FunFam" id="3.30.160.20:FF:000036">
    <property type="entry name" value="Double-stranded RNA-binding protein 2"/>
    <property type="match status" value="1"/>
</dbReference>
<dbReference type="AlphaFoldDB" id="A0AAJ6T1C0"/>
<evidence type="ECO:0000256" key="7">
    <source>
        <dbReference type="ARBA" id="ARBA00023242"/>
    </source>
</evidence>
<proteinExistence type="predicted"/>
<dbReference type="Gene3D" id="2.40.330.10">
    <property type="entry name" value="DNA-binding pseudobarrel domain"/>
    <property type="match status" value="1"/>
</dbReference>
<keyword evidence="9" id="KW-0472">Membrane</keyword>
<protein>
    <submittedName>
        <fullName evidence="13">Double-stranded RNA-binding protein 3-like</fullName>
    </submittedName>
</protein>
<sequence length="288" mass="32110">MEKNFTKKLNDIDIERRLLLSENCIKDFPRGHEAYLKFKDEDGQVWTFRCRVPPGGGSKPALSGDWFVFVRSKHLKVGDVIEIALDREKDQAGGEQFTIKFGLFKNQLQELAQRSCFNLSACACIGEGPDRAPRFKASVDFNGEIFESPSYCTTLRQAEHAAAEVALNVWSSRGPARSLTARVLDETGIYKNLLQETAHRAGLNLPAYTTVRSGPGHVPVFTCTVELAGMNFTGEPATTKKQAEKNAAISAWSALKRSTNLIPHFLFILIVNYIICIICIIKQVRTLK</sequence>
<reference evidence="13" key="1">
    <citation type="submission" date="2025-08" db="UniProtKB">
        <authorList>
            <consortium name="RefSeq"/>
        </authorList>
    </citation>
    <scope>IDENTIFICATION</scope>
</reference>
<evidence type="ECO:0000256" key="4">
    <source>
        <dbReference type="ARBA" id="ARBA00023015"/>
    </source>
</evidence>
<evidence type="ECO:0000256" key="1">
    <source>
        <dbReference type="ARBA" id="ARBA00004123"/>
    </source>
</evidence>
<dbReference type="RefSeq" id="XP_011002452.1">
    <property type="nucleotide sequence ID" value="XM_011004150.1"/>
</dbReference>
<dbReference type="KEGG" id="peu:105109426"/>
<keyword evidence="4" id="KW-0805">Transcription regulation</keyword>
<dbReference type="SUPFAM" id="SSF101936">
    <property type="entry name" value="DNA-binding pseudobarrel domain"/>
    <property type="match status" value="1"/>
</dbReference>